<dbReference type="AlphaFoldDB" id="A0A2T5J0F5"/>
<proteinExistence type="predicted"/>
<accession>A0A2T5J0F5</accession>
<dbReference type="RefSeq" id="WP_107865338.1">
    <property type="nucleotide sequence ID" value="NZ_QAON01000005.1"/>
</dbReference>
<comment type="caution">
    <text evidence="1">The sequence shown here is derived from an EMBL/GenBank/DDBJ whole genome shotgun (WGS) entry which is preliminary data.</text>
</comment>
<reference evidence="1 2" key="1">
    <citation type="submission" date="2018-04" db="EMBL/GenBank/DDBJ databases">
        <title>Genomic Encyclopedia of Archaeal and Bacterial Type Strains, Phase II (KMG-II): from individual species to whole genera.</title>
        <authorList>
            <person name="Goeker M."/>
        </authorList>
    </citation>
    <scope>NUCLEOTIDE SEQUENCE [LARGE SCALE GENOMIC DNA]</scope>
    <source>
        <strain evidence="1 2">DSM 5822</strain>
    </source>
</reference>
<dbReference type="EMBL" id="QAON01000005">
    <property type="protein sequence ID" value="PTQ89823.1"/>
    <property type="molecule type" value="Genomic_DNA"/>
</dbReference>
<name>A0A2T5J0F5_9GAMM</name>
<evidence type="ECO:0000313" key="1">
    <source>
        <dbReference type="EMBL" id="PTQ89823.1"/>
    </source>
</evidence>
<sequence>MNVGIQCAMCGKTSDFDAFCFSTMGLPLPKFHYQCPSCNHAFQLVKTSQPTINKHGQILPPKLAVVGGQASL</sequence>
<dbReference type="Proteomes" id="UP000244223">
    <property type="component" value="Unassembled WGS sequence"/>
</dbReference>
<keyword evidence="2" id="KW-1185">Reference proteome</keyword>
<organism evidence="1 2">
    <name type="scientific">Agitococcus lubricus</name>
    <dbReference type="NCBI Taxonomy" id="1077255"/>
    <lineage>
        <taxon>Bacteria</taxon>
        <taxon>Pseudomonadati</taxon>
        <taxon>Pseudomonadota</taxon>
        <taxon>Gammaproteobacteria</taxon>
        <taxon>Moraxellales</taxon>
        <taxon>Moraxellaceae</taxon>
        <taxon>Agitococcus</taxon>
    </lineage>
</organism>
<evidence type="ECO:0000313" key="2">
    <source>
        <dbReference type="Proteomes" id="UP000244223"/>
    </source>
</evidence>
<protein>
    <submittedName>
        <fullName evidence="1">Uncharacterized protein</fullName>
    </submittedName>
</protein>
<gene>
    <name evidence="1" type="ORF">C8N29_105150</name>
</gene>